<keyword evidence="6" id="KW-0663">Pyridoxal phosphate</keyword>
<dbReference type="RefSeq" id="WP_268058965.1">
    <property type="nucleotide sequence ID" value="NZ_JAPOHA010000012.1"/>
</dbReference>
<evidence type="ECO:0000259" key="11">
    <source>
        <dbReference type="Pfam" id="PF00266"/>
    </source>
</evidence>
<keyword evidence="12" id="KW-0032">Aminotransferase</keyword>
<evidence type="ECO:0000256" key="9">
    <source>
        <dbReference type="ARBA" id="ARBA00050776"/>
    </source>
</evidence>
<dbReference type="EC" id="2.8.1.7" evidence="3"/>
<dbReference type="Proteomes" id="UP001082703">
    <property type="component" value="Unassembled WGS sequence"/>
</dbReference>
<evidence type="ECO:0000313" key="13">
    <source>
        <dbReference type="Proteomes" id="UP001082703"/>
    </source>
</evidence>
<evidence type="ECO:0000256" key="4">
    <source>
        <dbReference type="ARBA" id="ARBA00022679"/>
    </source>
</evidence>
<dbReference type="InterPro" id="IPR015422">
    <property type="entry name" value="PyrdxlP-dep_Trfase_small"/>
</dbReference>
<dbReference type="PANTHER" id="PTHR11601">
    <property type="entry name" value="CYSTEINE DESULFURYLASE FAMILY MEMBER"/>
    <property type="match status" value="1"/>
</dbReference>
<evidence type="ECO:0000256" key="10">
    <source>
        <dbReference type="RuleBase" id="RU004504"/>
    </source>
</evidence>
<organism evidence="12 13">
    <name type="scientific">Caproiciproducens galactitolivorans</name>
    <dbReference type="NCBI Taxonomy" id="642589"/>
    <lineage>
        <taxon>Bacteria</taxon>
        <taxon>Bacillati</taxon>
        <taxon>Bacillota</taxon>
        <taxon>Clostridia</taxon>
        <taxon>Eubacteriales</taxon>
        <taxon>Acutalibacteraceae</taxon>
        <taxon>Caproiciproducens</taxon>
    </lineage>
</organism>
<comment type="caution">
    <text evidence="12">The sequence shown here is derived from an EMBL/GenBank/DDBJ whole genome shotgun (WGS) entry which is preliminary data.</text>
</comment>
<keyword evidence="13" id="KW-1185">Reference proteome</keyword>
<dbReference type="InterPro" id="IPR016454">
    <property type="entry name" value="Cysteine_dSase"/>
</dbReference>
<gene>
    <name evidence="12" type="ORF">OUY18_11665</name>
</gene>
<name>A0ABT4BXZ4_9FIRM</name>
<proteinExistence type="inferred from homology"/>
<comment type="similarity">
    <text evidence="2">Belongs to the class-V pyridoxal-phosphate-dependent aminotransferase family. NifS/IscS subfamily.</text>
</comment>
<dbReference type="SUPFAM" id="SSF53383">
    <property type="entry name" value="PLP-dependent transferases"/>
    <property type="match status" value="1"/>
</dbReference>
<dbReference type="InterPro" id="IPR020578">
    <property type="entry name" value="Aminotrans_V_PyrdxlP_BS"/>
</dbReference>
<dbReference type="PANTHER" id="PTHR11601:SF34">
    <property type="entry name" value="CYSTEINE DESULFURASE"/>
    <property type="match status" value="1"/>
</dbReference>
<comment type="cofactor">
    <cofactor evidence="1 10">
        <name>pyridoxal 5'-phosphate</name>
        <dbReference type="ChEBI" id="CHEBI:597326"/>
    </cofactor>
</comment>
<dbReference type="InterPro" id="IPR000192">
    <property type="entry name" value="Aminotrans_V_dom"/>
</dbReference>
<evidence type="ECO:0000256" key="3">
    <source>
        <dbReference type="ARBA" id="ARBA00012239"/>
    </source>
</evidence>
<dbReference type="Pfam" id="PF00266">
    <property type="entry name" value="Aminotran_5"/>
    <property type="match status" value="1"/>
</dbReference>
<keyword evidence="5" id="KW-0479">Metal-binding</keyword>
<dbReference type="GO" id="GO:0008483">
    <property type="term" value="F:transaminase activity"/>
    <property type="evidence" value="ECO:0007669"/>
    <property type="project" value="UniProtKB-KW"/>
</dbReference>
<accession>A0ABT4BXZ4</accession>
<evidence type="ECO:0000256" key="5">
    <source>
        <dbReference type="ARBA" id="ARBA00022723"/>
    </source>
</evidence>
<dbReference type="InterPro" id="IPR015424">
    <property type="entry name" value="PyrdxlP-dep_Trfase"/>
</dbReference>
<dbReference type="EMBL" id="JAPOHA010000012">
    <property type="protein sequence ID" value="MCY1714908.1"/>
    <property type="molecule type" value="Genomic_DNA"/>
</dbReference>
<evidence type="ECO:0000256" key="8">
    <source>
        <dbReference type="ARBA" id="ARBA00023014"/>
    </source>
</evidence>
<keyword evidence="8" id="KW-0411">Iron-sulfur</keyword>
<dbReference type="Gene3D" id="1.10.260.50">
    <property type="match status" value="1"/>
</dbReference>
<comment type="catalytic activity">
    <reaction evidence="9">
        <text>(sulfur carrier)-H + L-cysteine = (sulfur carrier)-SH + L-alanine</text>
        <dbReference type="Rhea" id="RHEA:43892"/>
        <dbReference type="Rhea" id="RHEA-COMP:14737"/>
        <dbReference type="Rhea" id="RHEA-COMP:14739"/>
        <dbReference type="ChEBI" id="CHEBI:29917"/>
        <dbReference type="ChEBI" id="CHEBI:35235"/>
        <dbReference type="ChEBI" id="CHEBI:57972"/>
        <dbReference type="ChEBI" id="CHEBI:64428"/>
        <dbReference type="EC" id="2.8.1.7"/>
    </reaction>
</comment>
<feature type="domain" description="Aminotransferase class V" evidence="11">
    <location>
        <begin position="5"/>
        <end position="363"/>
    </location>
</feature>
<dbReference type="Gene3D" id="3.40.640.10">
    <property type="entry name" value="Type I PLP-dependent aspartate aminotransferase-like (Major domain)"/>
    <property type="match status" value="1"/>
</dbReference>
<keyword evidence="4" id="KW-0808">Transferase</keyword>
<dbReference type="InterPro" id="IPR015421">
    <property type="entry name" value="PyrdxlP-dep_Trfase_major"/>
</dbReference>
<evidence type="ECO:0000256" key="1">
    <source>
        <dbReference type="ARBA" id="ARBA00001933"/>
    </source>
</evidence>
<evidence type="ECO:0000313" key="12">
    <source>
        <dbReference type="EMBL" id="MCY1714908.1"/>
    </source>
</evidence>
<dbReference type="PIRSF" id="PIRSF005572">
    <property type="entry name" value="NifS"/>
    <property type="match status" value="1"/>
</dbReference>
<evidence type="ECO:0000256" key="2">
    <source>
        <dbReference type="ARBA" id="ARBA00006490"/>
    </source>
</evidence>
<sequence>MKKHIYADNAATTQLDRDAFEAMLPWLLDEYGNASQPYAFARKPKKALAKARAIIAECIGAFPEEIFFTSGGTESDNWAIKMPAYSDPNKRATITSAFEHHAVLHSCAAIERLGFPVAYMRPTKDGYITPEILEDYITDNTRLVSVMFANNELGSIQPIKELGNVAHRHGAFFHTDAVQAVGHINLDVHNLGIDMLSASAHKFNGPKGIGFLYVRKGIELPPYADGGAQEGGHRAGTENIACIIGMATALKKNCDTLEENQMYIRALEERLLRQLGDAGIKYTRNGGSNTLPGLISLSFADVDGEAILHRMDLMGISISTGSACDSKNTEISHVLKAIGLNENLAKGTIRLSLGKANTEEEVTDIVRAMSRIFS</sequence>
<evidence type="ECO:0000256" key="7">
    <source>
        <dbReference type="ARBA" id="ARBA00023004"/>
    </source>
</evidence>
<reference evidence="12 13" key="1">
    <citation type="submission" date="2022-11" db="EMBL/GenBank/DDBJ databases">
        <authorList>
            <person name="Caiyu Z."/>
        </authorList>
    </citation>
    <scope>NUCLEOTIDE SEQUENCE [LARGE SCALE GENOMIC DNA]</scope>
    <source>
        <strain evidence="12 13">YR-4</strain>
    </source>
</reference>
<dbReference type="PROSITE" id="PS00595">
    <property type="entry name" value="AA_TRANSFER_CLASS_5"/>
    <property type="match status" value="1"/>
</dbReference>
<evidence type="ECO:0000256" key="6">
    <source>
        <dbReference type="ARBA" id="ARBA00022898"/>
    </source>
</evidence>
<keyword evidence="7" id="KW-0408">Iron</keyword>
<protein>
    <recommendedName>
        <fullName evidence="3">cysteine desulfurase</fullName>
        <ecNumber evidence="3">2.8.1.7</ecNumber>
    </recommendedName>
</protein>
<dbReference type="Gene3D" id="3.90.1150.10">
    <property type="entry name" value="Aspartate Aminotransferase, domain 1"/>
    <property type="match status" value="1"/>
</dbReference>